<dbReference type="Gene3D" id="3.60.21.10">
    <property type="match status" value="1"/>
</dbReference>
<dbReference type="SUPFAM" id="SSF56300">
    <property type="entry name" value="Metallo-dependent phosphatases"/>
    <property type="match status" value="1"/>
</dbReference>
<sequence length="266" mass="29927">MPESTSTDLPKTNIIAVGDIHGMSNVLNLLFGHLEKNFSSDNTQFVFLGDLVDRGPESAPTMDLVAKILDLYPRSKLILGNHDHYLREFLRGGIVYEEEVEWLQMGGIQTLRSYNVDQASFGWGDLFLAGKSVSAAYPHHLELLEKAVPSFETLNHFFTHAGVDPEVPLADQWVYNLMWIREEFLDYTGHFEKTIVHGHTITKSELPEVRANRISLDSGSFATRRVSAAIFSDDVLNGFVVAEINECAQVIRLFDAEMQATPILWT</sequence>
<proteinExistence type="predicted"/>
<dbReference type="PANTHER" id="PTHR42850">
    <property type="entry name" value="METALLOPHOSPHOESTERASE"/>
    <property type="match status" value="1"/>
</dbReference>
<evidence type="ECO:0000313" key="2">
    <source>
        <dbReference type="EMBL" id="MDX8331956.1"/>
    </source>
</evidence>
<evidence type="ECO:0000313" key="3">
    <source>
        <dbReference type="Proteomes" id="UP001277561"/>
    </source>
</evidence>
<comment type="caution">
    <text evidence="2">The sequence shown here is derived from an EMBL/GenBank/DDBJ whole genome shotgun (WGS) entry which is preliminary data.</text>
</comment>
<organism evidence="2 3">
    <name type="scientific">Agrobacterium rosae</name>
    <dbReference type="NCBI Taxonomy" id="1972867"/>
    <lineage>
        <taxon>Bacteria</taxon>
        <taxon>Pseudomonadati</taxon>
        <taxon>Pseudomonadota</taxon>
        <taxon>Alphaproteobacteria</taxon>
        <taxon>Hyphomicrobiales</taxon>
        <taxon>Rhizobiaceae</taxon>
        <taxon>Rhizobium/Agrobacterium group</taxon>
        <taxon>Agrobacterium</taxon>
    </lineage>
</organism>
<dbReference type="Proteomes" id="UP001277561">
    <property type="component" value="Unassembled WGS sequence"/>
</dbReference>
<dbReference type="Pfam" id="PF00149">
    <property type="entry name" value="Metallophos"/>
    <property type="match status" value="1"/>
</dbReference>
<protein>
    <submittedName>
        <fullName evidence="2">Metallophosphoesterase</fullName>
    </submittedName>
</protein>
<evidence type="ECO:0000259" key="1">
    <source>
        <dbReference type="Pfam" id="PF00149"/>
    </source>
</evidence>
<feature type="domain" description="Calcineurin-like phosphoesterase" evidence="1">
    <location>
        <begin position="13"/>
        <end position="200"/>
    </location>
</feature>
<dbReference type="InterPro" id="IPR004843">
    <property type="entry name" value="Calcineurin-like_PHP"/>
</dbReference>
<name>A0ABU4W2H5_9HYPH</name>
<dbReference type="EMBL" id="JAVRAD010000013">
    <property type="protein sequence ID" value="MDX8331956.1"/>
    <property type="molecule type" value="Genomic_DNA"/>
</dbReference>
<dbReference type="InterPro" id="IPR029052">
    <property type="entry name" value="Metallo-depent_PP-like"/>
</dbReference>
<dbReference type="PANTHER" id="PTHR42850:SF4">
    <property type="entry name" value="ZINC-DEPENDENT ENDOPOLYPHOSPHATASE"/>
    <property type="match status" value="1"/>
</dbReference>
<dbReference type="InterPro" id="IPR050126">
    <property type="entry name" value="Ap4A_hydrolase"/>
</dbReference>
<reference evidence="2" key="1">
    <citation type="journal article" date="2023" name="Phytobiomes J">
        <title>Deciphering the key players within the bacterial microbiota associated with aerial crown gall tumors on rhododendron: Insights into the gallobiome.</title>
        <authorList>
            <person name="Kuzmanovic N."/>
            <person name="Nesme J."/>
            <person name="Wolf J."/>
            <person name="Neumann-Schaal M."/>
            <person name="Petersen J."/>
            <person name="Fernandez-Gnecco G."/>
            <person name="Sproeer C."/>
            <person name="Bunk B."/>
            <person name="Overmann J."/>
            <person name="Sorensen S.J."/>
            <person name="Idczak E."/>
            <person name="Smalla K."/>
        </authorList>
    </citation>
    <scope>NUCLEOTIDE SEQUENCE [LARGE SCALE GENOMIC DNA]</scope>
    <source>
        <strain evidence="2">Rho-14.1</strain>
    </source>
</reference>
<dbReference type="RefSeq" id="WP_320188502.1">
    <property type="nucleotide sequence ID" value="NZ_CP192764.1"/>
</dbReference>
<gene>
    <name evidence="2" type="ORF">RMS29_22335</name>
</gene>
<accession>A0ABU4W2H5</accession>
<keyword evidence="3" id="KW-1185">Reference proteome</keyword>